<evidence type="ECO:0000313" key="5">
    <source>
        <dbReference type="Proteomes" id="UP000036987"/>
    </source>
</evidence>
<dbReference type="Pfam" id="PF01535">
    <property type="entry name" value="PPR"/>
    <property type="match status" value="3"/>
</dbReference>
<comment type="similarity">
    <text evidence="1">Belongs to the PPR family. P subfamily.</text>
</comment>
<keyword evidence="2" id="KW-0677">Repeat</keyword>
<evidence type="ECO:0000256" key="1">
    <source>
        <dbReference type="ARBA" id="ARBA00007626"/>
    </source>
</evidence>
<dbReference type="EMBL" id="LFYR01001274">
    <property type="protein sequence ID" value="KMZ63112.1"/>
    <property type="molecule type" value="Genomic_DNA"/>
</dbReference>
<dbReference type="NCBIfam" id="TIGR00756">
    <property type="entry name" value="PPR"/>
    <property type="match status" value="2"/>
</dbReference>
<dbReference type="InterPro" id="IPR011990">
    <property type="entry name" value="TPR-like_helical_dom_sf"/>
</dbReference>
<dbReference type="Pfam" id="PF13812">
    <property type="entry name" value="PPR_3"/>
    <property type="match status" value="1"/>
</dbReference>
<protein>
    <submittedName>
        <fullName evidence="4">Putative Pentatricopeptide repeat-containing protein</fullName>
    </submittedName>
</protein>
<feature type="repeat" description="PPR" evidence="3">
    <location>
        <begin position="297"/>
        <end position="331"/>
    </location>
</feature>
<dbReference type="Pfam" id="PF12854">
    <property type="entry name" value="PPR_1"/>
    <property type="match status" value="1"/>
</dbReference>
<dbReference type="PANTHER" id="PTHR47938:SF9">
    <property type="entry name" value="OS10G0422300 PROTEIN"/>
    <property type="match status" value="1"/>
</dbReference>
<dbReference type="OrthoDB" id="3399at2759"/>
<comment type="caution">
    <text evidence="4">The sequence shown here is derived from an EMBL/GenBank/DDBJ whole genome shotgun (WGS) entry which is preliminary data.</text>
</comment>
<keyword evidence="5" id="KW-1185">Reference proteome</keyword>
<dbReference type="InterPro" id="IPR002885">
    <property type="entry name" value="PPR_rpt"/>
</dbReference>
<evidence type="ECO:0000256" key="2">
    <source>
        <dbReference type="ARBA" id="ARBA00022737"/>
    </source>
</evidence>
<dbReference type="PROSITE" id="PS51375">
    <property type="entry name" value="PPR"/>
    <property type="match status" value="3"/>
</dbReference>
<feature type="repeat" description="PPR" evidence="3">
    <location>
        <begin position="220"/>
        <end position="254"/>
    </location>
</feature>
<dbReference type="OMA" id="DRKFYYD"/>
<dbReference type="Gene3D" id="1.25.40.10">
    <property type="entry name" value="Tetratricopeptide repeat domain"/>
    <property type="match status" value="3"/>
</dbReference>
<evidence type="ECO:0000313" key="4">
    <source>
        <dbReference type="EMBL" id="KMZ63112.1"/>
    </source>
</evidence>
<dbReference type="AlphaFoldDB" id="A0A0K9P4I4"/>
<dbReference type="GO" id="GO:0003729">
    <property type="term" value="F:mRNA binding"/>
    <property type="evidence" value="ECO:0000318"/>
    <property type="project" value="GO_Central"/>
</dbReference>
<reference evidence="5" key="1">
    <citation type="journal article" date="2016" name="Nature">
        <title>The genome of the seagrass Zostera marina reveals angiosperm adaptation to the sea.</title>
        <authorList>
            <person name="Olsen J.L."/>
            <person name="Rouze P."/>
            <person name="Verhelst B."/>
            <person name="Lin Y.-C."/>
            <person name="Bayer T."/>
            <person name="Collen J."/>
            <person name="Dattolo E."/>
            <person name="De Paoli E."/>
            <person name="Dittami S."/>
            <person name="Maumus F."/>
            <person name="Michel G."/>
            <person name="Kersting A."/>
            <person name="Lauritano C."/>
            <person name="Lohaus R."/>
            <person name="Toepel M."/>
            <person name="Tonon T."/>
            <person name="Vanneste K."/>
            <person name="Amirebrahimi M."/>
            <person name="Brakel J."/>
            <person name="Bostroem C."/>
            <person name="Chovatia M."/>
            <person name="Grimwood J."/>
            <person name="Jenkins J.W."/>
            <person name="Jueterbock A."/>
            <person name="Mraz A."/>
            <person name="Stam W.T."/>
            <person name="Tice H."/>
            <person name="Bornberg-Bauer E."/>
            <person name="Green P.J."/>
            <person name="Pearson G.A."/>
            <person name="Procaccini G."/>
            <person name="Duarte C.M."/>
            <person name="Schmutz J."/>
            <person name="Reusch T.B.H."/>
            <person name="Van de Peer Y."/>
        </authorList>
    </citation>
    <scope>NUCLEOTIDE SEQUENCE [LARGE SCALE GENOMIC DNA]</scope>
    <source>
        <strain evidence="5">cv. Finnish</strain>
    </source>
</reference>
<gene>
    <name evidence="4" type="ORF">ZOSMA_427G00110</name>
</gene>
<feature type="repeat" description="PPR" evidence="3">
    <location>
        <begin position="144"/>
        <end position="178"/>
    </location>
</feature>
<dbReference type="PANTHER" id="PTHR47938">
    <property type="entry name" value="RESPIRATORY COMPLEX I CHAPERONE (CIA84), PUTATIVE (AFU_ORTHOLOGUE AFUA_2G06020)-RELATED"/>
    <property type="match status" value="1"/>
</dbReference>
<proteinExistence type="inferred from homology"/>
<evidence type="ECO:0000256" key="3">
    <source>
        <dbReference type="PROSITE-ProRule" id="PRU00708"/>
    </source>
</evidence>
<name>A0A0K9P4I4_ZOSMR</name>
<organism evidence="4 5">
    <name type="scientific">Zostera marina</name>
    <name type="common">Eelgrass</name>
    <dbReference type="NCBI Taxonomy" id="29655"/>
    <lineage>
        <taxon>Eukaryota</taxon>
        <taxon>Viridiplantae</taxon>
        <taxon>Streptophyta</taxon>
        <taxon>Embryophyta</taxon>
        <taxon>Tracheophyta</taxon>
        <taxon>Spermatophyta</taxon>
        <taxon>Magnoliopsida</taxon>
        <taxon>Liliopsida</taxon>
        <taxon>Zosteraceae</taxon>
        <taxon>Zostera</taxon>
    </lineage>
</organism>
<accession>A0A0K9P4I4</accession>
<dbReference type="STRING" id="29655.A0A0K9P4I4"/>
<dbReference type="Proteomes" id="UP000036987">
    <property type="component" value="Unassembled WGS sequence"/>
</dbReference>
<sequence length="497" mass="56393">MQSSSLCRSKTFFVHPHRHRPSFSIICLPILPQPPPPPPLHRLHDIIFKEVGGLDDMETRLNDLNIFITPSHLSTILDSATAAITSVLTTRRLLRFFHWSRCNGAEKLPDQTFNKFLRIVSSKSDLTAQRILLSDLRRENRIIDSETFGLVIESLVKCGREVDAVRLFKDLEKKHHIPSSPSTSTSRVTTIIHALCEKGHARKAEGIVFHHKAKLGFQAFPDVYRHLLHGWCTQRNAREARRVLVEMKEAGICPGLGSYNAYLRCICDRNVRFNPSALSPEADLIMMEMRTSGVAPTAVTYNILLSCLGRKRRVKEACEVLDSMIEGRVNCCPDWVTYYLVVRVLFLTERFVRGNRIVEQMIDTGLTPSSRFYHDLIGVLCGMEKMDHALKLFDRMKMSCVGNLGPTYDLLIGKLCRNGKFDTGRNLWDEAIGHGVDLHCSSELLDPSKVEVFNVSSKPTVKPKEVAFENFGRKEKKKGSIATKKRIINNIIRISRD</sequence>